<accession>A0A1B7N929</accession>
<dbReference type="STRING" id="1314800.A0A1B7N929"/>
<proteinExistence type="predicted"/>
<dbReference type="EMBL" id="KV448183">
    <property type="protein sequence ID" value="OAX41345.1"/>
    <property type="molecule type" value="Genomic_DNA"/>
</dbReference>
<protein>
    <submittedName>
        <fullName evidence="1">Uncharacterized protein</fullName>
    </submittedName>
</protein>
<dbReference type="Proteomes" id="UP000092154">
    <property type="component" value="Unassembled WGS sequence"/>
</dbReference>
<reference evidence="1 2" key="1">
    <citation type="submission" date="2016-06" db="EMBL/GenBank/DDBJ databases">
        <title>Comparative genomics of the ectomycorrhizal sister species Rhizopogon vinicolor and Rhizopogon vesiculosus (Basidiomycota: Boletales) reveals a divergence of the mating type B locus.</title>
        <authorList>
            <consortium name="DOE Joint Genome Institute"/>
            <person name="Mujic A.B."/>
            <person name="Kuo A."/>
            <person name="Tritt A."/>
            <person name="Lipzen A."/>
            <person name="Chen C."/>
            <person name="Johnson J."/>
            <person name="Sharma A."/>
            <person name="Barry K."/>
            <person name="Grigoriev I.V."/>
            <person name="Spatafora J.W."/>
        </authorList>
    </citation>
    <scope>NUCLEOTIDE SEQUENCE [LARGE SCALE GENOMIC DNA]</scope>
    <source>
        <strain evidence="1 2">AM-OR11-026</strain>
    </source>
</reference>
<dbReference type="OrthoDB" id="2669765at2759"/>
<evidence type="ECO:0000313" key="2">
    <source>
        <dbReference type="Proteomes" id="UP000092154"/>
    </source>
</evidence>
<gene>
    <name evidence="1" type="ORF">K503DRAFT_863931</name>
</gene>
<sequence>MCRKLAISQAANGRSFKFMVEIALDIAKQWRWSEQLAKMLVSDLKEYHKYSGVFSGRQARLVGDPPRLGGVQSVKRCSLSVGTFESLSKLRASYANFLHKIDQEAGKPARHKHAHMHTQPERGLDTALADQLQRSFAWVPLLTSDSRTDSDEQLLEEFDRFEHEMRESHALQNGSDLFTDKVPDVFAGDIIDRNELEKVDQGIAPTGIIEEIV</sequence>
<organism evidence="1 2">
    <name type="scientific">Rhizopogon vinicolor AM-OR11-026</name>
    <dbReference type="NCBI Taxonomy" id="1314800"/>
    <lineage>
        <taxon>Eukaryota</taxon>
        <taxon>Fungi</taxon>
        <taxon>Dikarya</taxon>
        <taxon>Basidiomycota</taxon>
        <taxon>Agaricomycotina</taxon>
        <taxon>Agaricomycetes</taxon>
        <taxon>Agaricomycetidae</taxon>
        <taxon>Boletales</taxon>
        <taxon>Suillineae</taxon>
        <taxon>Rhizopogonaceae</taxon>
        <taxon>Rhizopogon</taxon>
    </lineage>
</organism>
<dbReference type="InParanoid" id="A0A1B7N929"/>
<dbReference type="AlphaFoldDB" id="A0A1B7N929"/>
<keyword evidence="2" id="KW-1185">Reference proteome</keyword>
<name>A0A1B7N929_9AGAM</name>
<evidence type="ECO:0000313" key="1">
    <source>
        <dbReference type="EMBL" id="OAX41345.1"/>
    </source>
</evidence>